<evidence type="ECO:0000259" key="1">
    <source>
        <dbReference type="Pfam" id="PF05193"/>
    </source>
</evidence>
<dbReference type="InterPro" id="IPR011249">
    <property type="entry name" value="Metalloenz_LuxS/M16"/>
</dbReference>
<dbReference type="InterPro" id="IPR050361">
    <property type="entry name" value="MPP/UQCRC_Complex"/>
</dbReference>
<name>A0A268P2W8_SHOCL</name>
<feature type="domain" description="Peptidase M16 C-terminal" evidence="1">
    <location>
        <begin position="185"/>
        <end position="360"/>
    </location>
</feature>
<comment type="caution">
    <text evidence="2">The sequence shown here is derived from an EMBL/GenBank/DDBJ whole genome shotgun (WGS) entry which is preliminary data.</text>
</comment>
<dbReference type="Pfam" id="PF05193">
    <property type="entry name" value="Peptidase_M16_C"/>
    <property type="match status" value="1"/>
</dbReference>
<dbReference type="EMBL" id="NPCC01000005">
    <property type="protein sequence ID" value="PAE90106.1"/>
    <property type="molecule type" value="Genomic_DNA"/>
</dbReference>
<dbReference type="RefSeq" id="WP_011247051.1">
    <property type="nucleotide sequence ID" value="NZ_CP012475.1"/>
</dbReference>
<dbReference type="OMA" id="VYDDKMR"/>
<dbReference type="Proteomes" id="UP000216207">
    <property type="component" value="Unassembled WGS sequence"/>
</dbReference>
<dbReference type="InterPro" id="IPR007863">
    <property type="entry name" value="Peptidase_M16_C"/>
</dbReference>
<sequence>MVDLQVRSSQQAGMNIHYWKTDKFKTVTFLLMAKAPLNDRTLTARALIPSILQSGTKNYSNRKQLRRKLDDMYGAILTGDVQKKGEQHVLSFRMEIASERFLTGQQPLLKEALSLFKEVVFEPRLEGGSFAKAIVEQEKRALSQRIAAIYDDKMRYANVRITEEMFKGEAFALPAYGRVSDLDTLDEQAIYQAYERMVTEDRFDLYIIGAYDENELTGYIEELFTYKRHPKAEGQAAAKSPVQITENLVTEKQKVKQGKLHIGFRTHTTFGDEDYEAMQVANGIFGGFPSSKLFRNVREKESLAYYAASRLESHKGVLMVMAGIEFNKFERAVAIIKEQAEAMKAGEFDEETIEQTKAMLINQMLEAIDTPRGFVELSYHEMVAGTTYPIGERIEALKKVTKMDIVNAAKKWELDTIYFLKGESE</sequence>
<evidence type="ECO:0000313" key="3">
    <source>
        <dbReference type="Proteomes" id="UP000216207"/>
    </source>
</evidence>
<proteinExistence type="predicted"/>
<dbReference type="AlphaFoldDB" id="A0A268P2W8"/>
<protein>
    <submittedName>
        <fullName evidence="2">Insulinase family protein</fullName>
    </submittedName>
</protein>
<dbReference type="PANTHER" id="PTHR11851:SF186">
    <property type="entry name" value="INACTIVE METALLOPROTEASE YMFF-RELATED"/>
    <property type="match status" value="1"/>
</dbReference>
<dbReference type="NCBIfam" id="NF047422">
    <property type="entry name" value="YfmF_fam"/>
    <property type="match status" value="1"/>
</dbReference>
<accession>A0A268P2W8</accession>
<evidence type="ECO:0000313" key="2">
    <source>
        <dbReference type="EMBL" id="PAE90106.1"/>
    </source>
</evidence>
<dbReference type="SUPFAM" id="SSF63411">
    <property type="entry name" value="LuxS/MPP-like metallohydrolase"/>
    <property type="match status" value="2"/>
</dbReference>
<organism evidence="2 3">
    <name type="scientific">Shouchella clausii</name>
    <name type="common">Alkalihalobacillus clausii</name>
    <dbReference type="NCBI Taxonomy" id="79880"/>
    <lineage>
        <taxon>Bacteria</taxon>
        <taxon>Bacillati</taxon>
        <taxon>Bacillota</taxon>
        <taxon>Bacilli</taxon>
        <taxon>Bacillales</taxon>
        <taxon>Bacillaceae</taxon>
        <taxon>Shouchella</taxon>
    </lineage>
</organism>
<gene>
    <name evidence="2" type="ORF">CHH72_03750</name>
</gene>
<dbReference type="PANTHER" id="PTHR11851">
    <property type="entry name" value="METALLOPROTEASE"/>
    <property type="match status" value="1"/>
</dbReference>
<reference evidence="2 3" key="1">
    <citation type="submission" date="2017-07" db="EMBL/GenBank/DDBJ databases">
        <title>Isolation and whole genome analysis of endospore-forming bacteria from heroin.</title>
        <authorList>
            <person name="Kalinowski J."/>
            <person name="Ahrens B."/>
            <person name="Al-Dilaimi A."/>
            <person name="Winkler A."/>
            <person name="Wibberg D."/>
            <person name="Schleenbecker U."/>
            <person name="Ruckert C."/>
            <person name="Wolfel R."/>
            <person name="Grass G."/>
        </authorList>
    </citation>
    <scope>NUCLEOTIDE SEQUENCE [LARGE SCALE GENOMIC DNA]</scope>
    <source>
        <strain evidence="2 3">7539</strain>
    </source>
</reference>
<dbReference type="GO" id="GO:0046872">
    <property type="term" value="F:metal ion binding"/>
    <property type="evidence" value="ECO:0007669"/>
    <property type="project" value="InterPro"/>
</dbReference>
<dbReference type="Gene3D" id="3.30.830.10">
    <property type="entry name" value="Metalloenzyme, LuxS/M16 peptidase-like"/>
    <property type="match status" value="2"/>
</dbReference>